<dbReference type="InterPro" id="IPR006175">
    <property type="entry name" value="YjgF/YER057c/UK114"/>
</dbReference>
<dbReference type="InterPro" id="IPR035959">
    <property type="entry name" value="RutC-like_sf"/>
</dbReference>
<dbReference type="GO" id="GO:0005829">
    <property type="term" value="C:cytosol"/>
    <property type="evidence" value="ECO:0007669"/>
    <property type="project" value="TreeGrafter"/>
</dbReference>
<dbReference type="Gene3D" id="3.30.1330.40">
    <property type="entry name" value="RutC-like"/>
    <property type="match status" value="1"/>
</dbReference>
<evidence type="ECO:0000313" key="2">
    <source>
        <dbReference type="Proteomes" id="UP000536685"/>
    </source>
</evidence>
<dbReference type="PANTHER" id="PTHR11803:SF39">
    <property type="entry name" value="2-IMINOBUTANOATE_2-IMINOPROPANOATE DEAMINASE"/>
    <property type="match status" value="1"/>
</dbReference>
<name>A0A841AII4_9MICO</name>
<organism evidence="1 2">
    <name type="scientific">Conyzicola lurida</name>
    <dbReference type="NCBI Taxonomy" id="1172621"/>
    <lineage>
        <taxon>Bacteria</taxon>
        <taxon>Bacillati</taxon>
        <taxon>Actinomycetota</taxon>
        <taxon>Actinomycetes</taxon>
        <taxon>Micrococcales</taxon>
        <taxon>Microbacteriaceae</taxon>
        <taxon>Conyzicola</taxon>
    </lineage>
</organism>
<dbReference type="SUPFAM" id="SSF55298">
    <property type="entry name" value="YjgF-like"/>
    <property type="match status" value="1"/>
</dbReference>
<keyword evidence="2" id="KW-1185">Reference proteome</keyword>
<dbReference type="EMBL" id="JACHMJ010000001">
    <property type="protein sequence ID" value="MBB5842158.1"/>
    <property type="molecule type" value="Genomic_DNA"/>
</dbReference>
<gene>
    <name evidence="1" type="ORF">HD599_000481</name>
</gene>
<proteinExistence type="predicted"/>
<dbReference type="AlphaFoldDB" id="A0A841AII4"/>
<sequence length="126" mass="13198">MSGATPVVTTQAPAPAGPYSQAILAGGFVFIAGQTPKLLDGTRLLDRPFDEQVRQTMENLRAVAVASGGTLADAVKVNVFLRPGCDVAAFNAIYETYVSHPLPARITTISDLAVGDVEIDAVLWLG</sequence>
<accession>A0A841AII4</accession>
<reference evidence="1 2" key="1">
    <citation type="submission" date="2020-08" db="EMBL/GenBank/DDBJ databases">
        <title>Sequencing the genomes of 1000 actinobacteria strains.</title>
        <authorList>
            <person name="Klenk H.-P."/>
        </authorList>
    </citation>
    <scope>NUCLEOTIDE SEQUENCE [LARGE SCALE GENOMIC DNA]</scope>
    <source>
        <strain evidence="1 2">DSM 105784</strain>
    </source>
</reference>
<evidence type="ECO:0000313" key="1">
    <source>
        <dbReference type="EMBL" id="MBB5842158.1"/>
    </source>
</evidence>
<dbReference type="RefSeq" id="WP_221420422.1">
    <property type="nucleotide sequence ID" value="NZ_JACHMJ010000001.1"/>
</dbReference>
<protein>
    <submittedName>
        <fullName evidence="1">Reactive intermediate/imine deaminase</fullName>
    </submittedName>
</protein>
<comment type="caution">
    <text evidence="1">The sequence shown here is derived from an EMBL/GenBank/DDBJ whole genome shotgun (WGS) entry which is preliminary data.</text>
</comment>
<dbReference type="Pfam" id="PF01042">
    <property type="entry name" value="Ribonuc_L-PSP"/>
    <property type="match status" value="1"/>
</dbReference>
<dbReference type="GO" id="GO:0019239">
    <property type="term" value="F:deaminase activity"/>
    <property type="evidence" value="ECO:0007669"/>
    <property type="project" value="TreeGrafter"/>
</dbReference>
<dbReference type="Proteomes" id="UP000536685">
    <property type="component" value="Unassembled WGS sequence"/>
</dbReference>
<dbReference type="PANTHER" id="PTHR11803">
    <property type="entry name" value="2-IMINOBUTANOATE/2-IMINOPROPANOATE DEAMINASE RIDA"/>
    <property type="match status" value="1"/>
</dbReference>
<dbReference type="CDD" id="cd00448">
    <property type="entry name" value="YjgF_YER057c_UK114_family"/>
    <property type="match status" value="1"/>
</dbReference>